<evidence type="ECO:0000256" key="8">
    <source>
        <dbReference type="ARBA" id="ARBA00022989"/>
    </source>
</evidence>
<dbReference type="PANTHER" id="PTHR35091:SF2">
    <property type="entry name" value="FLAGELLAR PROTEIN FLIL"/>
    <property type="match status" value="1"/>
</dbReference>
<evidence type="ECO:0000256" key="4">
    <source>
        <dbReference type="ARBA" id="ARBA00022475"/>
    </source>
</evidence>
<evidence type="ECO:0000256" key="3">
    <source>
        <dbReference type="ARBA" id="ARBA00008281"/>
    </source>
</evidence>
<keyword evidence="9 10" id="KW-0472">Membrane</keyword>
<dbReference type="RefSeq" id="WP_076713125.1">
    <property type="nucleotide sequence ID" value="NZ_MOEN01000019.1"/>
</dbReference>
<comment type="caution">
    <text evidence="11">The sequence shown here is derived from an EMBL/GenBank/DDBJ whole genome shotgun (WGS) entry which is preliminary data.</text>
</comment>
<accession>A0A1R1MKW8</accession>
<evidence type="ECO:0000256" key="6">
    <source>
        <dbReference type="ARBA" id="ARBA00022692"/>
    </source>
</evidence>
<evidence type="ECO:0000256" key="5">
    <source>
        <dbReference type="ARBA" id="ARBA00022500"/>
    </source>
</evidence>
<evidence type="ECO:0000313" key="11">
    <source>
        <dbReference type="EMBL" id="OMH40344.1"/>
    </source>
</evidence>
<keyword evidence="11" id="KW-0282">Flagellum</keyword>
<keyword evidence="6 10" id="KW-0812">Transmembrane</keyword>
<keyword evidence="4 10" id="KW-1003">Cell membrane</keyword>
<organism evidence="11 12">
    <name type="scientific">Desulfurobacterium indicum</name>
    <dbReference type="NCBI Taxonomy" id="1914305"/>
    <lineage>
        <taxon>Bacteria</taxon>
        <taxon>Pseudomonadati</taxon>
        <taxon>Aquificota</taxon>
        <taxon>Aquificia</taxon>
        <taxon>Desulfurobacteriales</taxon>
        <taxon>Desulfurobacteriaceae</taxon>
        <taxon>Desulfurobacterium</taxon>
    </lineage>
</organism>
<reference evidence="11 12" key="1">
    <citation type="submission" date="2016-10" db="EMBL/GenBank/DDBJ databases">
        <title>Genome sequence of a sulfur-reducing bacterium Desulfurobacterium indicum K6013.</title>
        <authorList>
            <person name="Cao J."/>
            <person name="Shao Z."/>
            <person name="Alain K."/>
            <person name="Jebbar M."/>
        </authorList>
    </citation>
    <scope>NUCLEOTIDE SEQUENCE [LARGE SCALE GENOMIC DNA]</scope>
    <source>
        <strain evidence="11 12">K6013</strain>
    </source>
</reference>
<evidence type="ECO:0000256" key="10">
    <source>
        <dbReference type="RuleBase" id="RU364125"/>
    </source>
</evidence>
<name>A0A1R1MKW8_9BACT</name>
<dbReference type="InterPro" id="IPR005503">
    <property type="entry name" value="FliL"/>
</dbReference>
<protein>
    <recommendedName>
        <fullName evidence="10">Flagellar protein FliL</fullName>
    </recommendedName>
</protein>
<evidence type="ECO:0000313" key="12">
    <source>
        <dbReference type="Proteomes" id="UP000187408"/>
    </source>
</evidence>
<dbReference type="AlphaFoldDB" id="A0A1R1MKW8"/>
<evidence type="ECO:0000256" key="7">
    <source>
        <dbReference type="ARBA" id="ARBA00022779"/>
    </source>
</evidence>
<dbReference type="EMBL" id="MOEN01000019">
    <property type="protein sequence ID" value="OMH40344.1"/>
    <property type="molecule type" value="Genomic_DNA"/>
</dbReference>
<keyword evidence="11" id="KW-0966">Cell projection</keyword>
<dbReference type="GO" id="GO:0009425">
    <property type="term" value="C:bacterial-type flagellum basal body"/>
    <property type="evidence" value="ECO:0007669"/>
    <property type="project" value="InterPro"/>
</dbReference>
<proteinExistence type="inferred from homology"/>
<comment type="similarity">
    <text evidence="3 10">Belongs to the FliL family.</text>
</comment>
<evidence type="ECO:0000256" key="9">
    <source>
        <dbReference type="ARBA" id="ARBA00023136"/>
    </source>
</evidence>
<evidence type="ECO:0000256" key="1">
    <source>
        <dbReference type="ARBA" id="ARBA00002254"/>
    </source>
</evidence>
<sequence length="173" mass="19402">MAEEEKQEQVPAEGEEQKGGGKKKLILLVVLLLVLGGGGFAAYKFVFAKKQKVSQEKQAQKIIEEIKATENVGIMFDLGTFTVNLADKDIERYLRISIILELKNQKVQQEVQKRLPEIKDAIITLLLTKRSSDLKTPEGIEFLKEEIAKRVNAILPLGGVKNVYFTDFIIQTG</sequence>
<dbReference type="GO" id="GO:0071978">
    <property type="term" value="P:bacterial-type flagellum-dependent swarming motility"/>
    <property type="evidence" value="ECO:0007669"/>
    <property type="project" value="TreeGrafter"/>
</dbReference>
<gene>
    <name evidence="11" type="ORF">BLW93_05610</name>
</gene>
<dbReference type="GO" id="GO:0005886">
    <property type="term" value="C:plasma membrane"/>
    <property type="evidence" value="ECO:0007669"/>
    <property type="project" value="UniProtKB-SubCell"/>
</dbReference>
<dbReference type="STRING" id="1914305.BLW93_05610"/>
<keyword evidence="7 10" id="KW-0283">Flagellar rotation</keyword>
<keyword evidence="5 10" id="KW-0145">Chemotaxis</keyword>
<evidence type="ECO:0000256" key="2">
    <source>
        <dbReference type="ARBA" id="ARBA00004162"/>
    </source>
</evidence>
<keyword evidence="8 10" id="KW-1133">Transmembrane helix</keyword>
<comment type="subcellular location">
    <subcellularLocation>
        <location evidence="2">Cell membrane</location>
        <topology evidence="2">Single-pass membrane protein</topology>
    </subcellularLocation>
</comment>
<dbReference type="GO" id="GO:0006935">
    <property type="term" value="P:chemotaxis"/>
    <property type="evidence" value="ECO:0007669"/>
    <property type="project" value="UniProtKB-KW"/>
</dbReference>
<keyword evidence="11" id="KW-0969">Cilium</keyword>
<dbReference type="Pfam" id="PF03748">
    <property type="entry name" value="FliL"/>
    <property type="match status" value="1"/>
</dbReference>
<feature type="transmembrane region" description="Helical" evidence="10">
    <location>
        <begin position="25"/>
        <end position="47"/>
    </location>
</feature>
<comment type="function">
    <text evidence="1 10">Controls the rotational direction of flagella during chemotaxis.</text>
</comment>
<dbReference type="OrthoDB" id="9799777at2"/>
<keyword evidence="12" id="KW-1185">Reference proteome</keyword>
<dbReference type="Proteomes" id="UP000187408">
    <property type="component" value="Unassembled WGS sequence"/>
</dbReference>
<dbReference type="PANTHER" id="PTHR35091">
    <property type="entry name" value="FLAGELLAR PROTEIN FLIL"/>
    <property type="match status" value="1"/>
</dbReference>